<evidence type="ECO:0000256" key="9">
    <source>
        <dbReference type="ARBA" id="ARBA00023125"/>
    </source>
</evidence>
<evidence type="ECO:0000256" key="2">
    <source>
        <dbReference type="ARBA" id="ARBA00004496"/>
    </source>
</evidence>
<keyword evidence="11" id="KW-0804">Transcription</keyword>
<dbReference type="EMBL" id="BJNE01000007">
    <property type="protein sequence ID" value="GEC12708.1"/>
    <property type="molecule type" value="Genomic_DNA"/>
</dbReference>
<evidence type="ECO:0000256" key="5">
    <source>
        <dbReference type="ARBA" id="ARBA00022723"/>
    </source>
</evidence>
<evidence type="ECO:0000256" key="10">
    <source>
        <dbReference type="ARBA" id="ARBA00023157"/>
    </source>
</evidence>
<dbReference type="Pfam" id="PF02467">
    <property type="entry name" value="Whib"/>
    <property type="match status" value="1"/>
</dbReference>
<sequence>MATRSMASITRQAPDMVADDQDWRAEALCKNWDFKKKGDPWHPASESRIAAIEGKNLCGGCKVRFDCLIDAVQSDTRYGIRGGQTADERRRLRK</sequence>
<dbReference type="RefSeq" id="WP_141357635.1">
    <property type="nucleotide sequence ID" value="NZ_BAAAWM010000001.1"/>
</dbReference>
<name>A0ABQ0RLM2_GLUNI</name>
<keyword evidence="10" id="KW-1015">Disulfide bond</keyword>
<dbReference type="PANTHER" id="PTHR38839:SF4">
    <property type="entry name" value="TRANSCRIPTIONAL REGULATOR WHIB"/>
    <property type="match status" value="1"/>
</dbReference>
<proteinExistence type="inferred from homology"/>
<keyword evidence="6" id="KW-0408">Iron</keyword>
<dbReference type="InterPro" id="IPR003482">
    <property type="entry name" value="Whib"/>
</dbReference>
<keyword evidence="14" id="KW-1185">Reference proteome</keyword>
<protein>
    <submittedName>
        <fullName evidence="13">Transcriptional regulator WhiB</fullName>
    </submittedName>
</protein>
<keyword evidence="4" id="KW-0004">4Fe-4S</keyword>
<keyword evidence="5" id="KW-0479">Metal-binding</keyword>
<evidence type="ECO:0000313" key="13">
    <source>
        <dbReference type="EMBL" id="GEC12708.1"/>
    </source>
</evidence>
<dbReference type="PROSITE" id="PS51674">
    <property type="entry name" value="4FE4S_WBL"/>
    <property type="match status" value="1"/>
</dbReference>
<dbReference type="InterPro" id="IPR034768">
    <property type="entry name" value="4FE4S_WBL"/>
</dbReference>
<comment type="cofactor">
    <cofactor evidence="1">
        <name>[4Fe-4S] cluster</name>
        <dbReference type="ChEBI" id="CHEBI:49883"/>
    </cofactor>
</comment>
<evidence type="ECO:0000256" key="8">
    <source>
        <dbReference type="ARBA" id="ARBA00023015"/>
    </source>
</evidence>
<evidence type="ECO:0000256" key="7">
    <source>
        <dbReference type="ARBA" id="ARBA00023014"/>
    </source>
</evidence>
<keyword evidence="9" id="KW-0238">DNA-binding</keyword>
<evidence type="ECO:0000256" key="4">
    <source>
        <dbReference type="ARBA" id="ARBA00022485"/>
    </source>
</evidence>
<feature type="domain" description="4Fe-4S Wbl-type" evidence="12">
    <location>
        <begin position="28"/>
        <end position="91"/>
    </location>
</feature>
<dbReference type="PANTHER" id="PTHR38839">
    <property type="entry name" value="TRANSCRIPTIONAL REGULATOR WHID-RELATED"/>
    <property type="match status" value="1"/>
</dbReference>
<comment type="subcellular location">
    <subcellularLocation>
        <location evidence="2">Cytoplasm</location>
    </subcellularLocation>
</comment>
<comment type="similarity">
    <text evidence="3">Belongs to the WhiB family.</text>
</comment>
<dbReference type="Proteomes" id="UP000316242">
    <property type="component" value="Unassembled WGS sequence"/>
</dbReference>
<keyword evidence="7" id="KW-0411">Iron-sulfur</keyword>
<evidence type="ECO:0000256" key="3">
    <source>
        <dbReference type="ARBA" id="ARBA00006597"/>
    </source>
</evidence>
<evidence type="ECO:0000313" key="14">
    <source>
        <dbReference type="Proteomes" id="UP000316242"/>
    </source>
</evidence>
<gene>
    <name evidence="13" type="primary">whiB_1</name>
    <name evidence="13" type="ORF">ANI01nite_19110</name>
</gene>
<accession>A0ABQ0RLM2</accession>
<evidence type="ECO:0000256" key="11">
    <source>
        <dbReference type="ARBA" id="ARBA00023163"/>
    </source>
</evidence>
<evidence type="ECO:0000256" key="6">
    <source>
        <dbReference type="ARBA" id="ARBA00023004"/>
    </source>
</evidence>
<evidence type="ECO:0000259" key="12">
    <source>
        <dbReference type="PROSITE" id="PS51674"/>
    </source>
</evidence>
<keyword evidence="8" id="KW-0805">Transcription regulation</keyword>
<organism evidence="13 14">
    <name type="scientific">Glutamicibacter nicotianae</name>
    <name type="common">Arthrobacter nicotianae</name>
    <dbReference type="NCBI Taxonomy" id="37929"/>
    <lineage>
        <taxon>Bacteria</taxon>
        <taxon>Bacillati</taxon>
        <taxon>Actinomycetota</taxon>
        <taxon>Actinomycetes</taxon>
        <taxon>Micrococcales</taxon>
        <taxon>Micrococcaceae</taxon>
        <taxon>Glutamicibacter</taxon>
    </lineage>
</organism>
<evidence type="ECO:0000256" key="1">
    <source>
        <dbReference type="ARBA" id="ARBA00001966"/>
    </source>
</evidence>
<comment type="caution">
    <text evidence="13">The sequence shown here is derived from an EMBL/GenBank/DDBJ whole genome shotgun (WGS) entry which is preliminary data.</text>
</comment>
<reference evidence="13 14" key="1">
    <citation type="submission" date="2019-06" db="EMBL/GenBank/DDBJ databases">
        <title>Whole genome shotgun sequence of Glutamicibacter nicotianae NBRC 14234.</title>
        <authorList>
            <person name="Hosoyama A."/>
            <person name="Uohara A."/>
            <person name="Ohji S."/>
            <person name="Ichikawa N."/>
        </authorList>
    </citation>
    <scope>NUCLEOTIDE SEQUENCE [LARGE SCALE GENOMIC DNA]</scope>
    <source>
        <strain evidence="13 14">NBRC 14234</strain>
    </source>
</reference>